<comment type="caution">
    <text evidence="1">The sequence shown here is derived from an EMBL/GenBank/DDBJ whole genome shotgun (WGS) entry which is preliminary data.</text>
</comment>
<accession>A0A556N5X2</accession>
<protein>
    <submittedName>
        <fullName evidence="1">Uncharacterized protein</fullName>
    </submittedName>
</protein>
<proteinExistence type="predicted"/>
<dbReference type="Proteomes" id="UP000316008">
    <property type="component" value="Unassembled WGS sequence"/>
</dbReference>
<gene>
    <name evidence="1" type="ORF">FO442_00215</name>
</gene>
<dbReference type="RefSeq" id="WP_144331122.1">
    <property type="nucleotide sequence ID" value="NZ_VLPL01000001.1"/>
</dbReference>
<evidence type="ECO:0000313" key="1">
    <source>
        <dbReference type="EMBL" id="TSJ47586.1"/>
    </source>
</evidence>
<name>A0A556N5X2_9FLAO</name>
<sequence length="133" mass="15322">MKRTAGILSIVFVIALLWKDIAAFSWNVWFYNNQVELAAKYCVNKKKPMLHCDGKCYLAKQLKKLEQEEKKNQPVPKMPLKLKENVWNADSQKPVPFENLFISSLKETAVFFYQNQKLISFSGSVFHPPAIVG</sequence>
<dbReference type="AlphaFoldDB" id="A0A556N5X2"/>
<dbReference type="EMBL" id="VLPL01000001">
    <property type="protein sequence ID" value="TSJ47586.1"/>
    <property type="molecule type" value="Genomic_DNA"/>
</dbReference>
<dbReference type="OrthoDB" id="980645at2"/>
<reference evidence="1 2" key="1">
    <citation type="submission" date="2019-07" db="EMBL/GenBank/DDBJ databases">
        <authorList>
            <person name="Huq M.A."/>
        </authorList>
    </citation>
    <scope>NUCLEOTIDE SEQUENCE [LARGE SCALE GENOMIC DNA]</scope>
    <source>
        <strain evidence="1 2">MAH-3</strain>
    </source>
</reference>
<organism evidence="1 2">
    <name type="scientific">Fluviicola chungangensis</name>
    <dbReference type="NCBI Taxonomy" id="2597671"/>
    <lineage>
        <taxon>Bacteria</taxon>
        <taxon>Pseudomonadati</taxon>
        <taxon>Bacteroidota</taxon>
        <taxon>Flavobacteriia</taxon>
        <taxon>Flavobacteriales</taxon>
        <taxon>Crocinitomicaceae</taxon>
        <taxon>Fluviicola</taxon>
    </lineage>
</organism>
<evidence type="ECO:0000313" key="2">
    <source>
        <dbReference type="Proteomes" id="UP000316008"/>
    </source>
</evidence>
<keyword evidence="2" id="KW-1185">Reference proteome</keyword>